<keyword evidence="2" id="KW-1185">Reference proteome</keyword>
<protein>
    <submittedName>
        <fullName evidence="1">Uncharacterized protein</fullName>
    </submittedName>
</protein>
<evidence type="ECO:0000313" key="1">
    <source>
        <dbReference type="EMBL" id="MBV6343662.1"/>
    </source>
</evidence>
<reference evidence="1 2" key="1">
    <citation type="journal article" date="2020" name="J Geophys Res Biogeosci">
        <title>Magnetotaxis as an Adaptation to Enable Bacterial Shuttling of Microbial Sulfur and Sulfur Cycling Across Aquatic Oxic#Anoxic Interfaces.</title>
        <authorList>
            <person name="Li J."/>
            <person name="Liu P."/>
            <person name="Wang J."/>
            <person name="Roberts A.P."/>
            <person name="Pan Y."/>
        </authorList>
    </citation>
    <scope>NUCLEOTIDE SEQUENCE [LARGE SCALE GENOMIC DNA]</scope>
    <source>
        <strain evidence="1 2">MYR-1_YQ</strain>
    </source>
</reference>
<organism evidence="1 2">
    <name type="scientific">Candidatus Magnetobacterium casense</name>
    <dbReference type="NCBI Taxonomy" id="1455061"/>
    <lineage>
        <taxon>Bacteria</taxon>
        <taxon>Pseudomonadati</taxon>
        <taxon>Nitrospirota</taxon>
        <taxon>Thermodesulfovibrionia</taxon>
        <taxon>Thermodesulfovibrionales</taxon>
        <taxon>Candidatus Magnetobacteriaceae</taxon>
        <taxon>Candidatus Magnetobacterium</taxon>
    </lineage>
</organism>
<dbReference type="Proteomes" id="UP001196980">
    <property type="component" value="Unassembled WGS sequence"/>
</dbReference>
<gene>
    <name evidence="1" type="ORF">HWQ67_19010</name>
</gene>
<proteinExistence type="predicted"/>
<evidence type="ECO:0000313" key="2">
    <source>
        <dbReference type="Proteomes" id="UP001196980"/>
    </source>
</evidence>
<comment type="caution">
    <text evidence="1">The sequence shown here is derived from an EMBL/GenBank/DDBJ whole genome shotgun (WGS) entry which is preliminary data.</text>
</comment>
<dbReference type="EMBL" id="JABXWD010000723">
    <property type="protein sequence ID" value="MBV6343662.1"/>
    <property type="molecule type" value="Genomic_DNA"/>
</dbReference>
<name>A0ABS6S482_9BACT</name>
<sequence length="71" mass="8393">MKEYIYTPDLKATKKHTDKGAPKPEEILVYPILDKDGKHLFDLFDDDDETIIEKDQKVGKPDIWYKVEVKR</sequence>
<accession>A0ABS6S482</accession>
<dbReference type="RefSeq" id="WP_218254279.1">
    <property type="nucleotide sequence ID" value="NZ_JABXWD010000723.1"/>
</dbReference>